<evidence type="ECO:0000256" key="4">
    <source>
        <dbReference type="ARBA" id="ARBA00022803"/>
    </source>
</evidence>
<comment type="caution">
    <text evidence="5">The sequence shown here is derived from an EMBL/GenBank/DDBJ whole genome shotgun (WGS) entry which is preliminary data.</text>
</comment>
<keyword evidence="6" id="KW-1185">Reference proteome</keyword>
<accession>A0ABR0ZTX2</accession>
<evidence type="ECO:0000313" key="6">
    <source>
        <dbReference type="Proteomes" id="UP001369086"/>
    </source>
</evidence>
<evidence type="ECO:0000256" key="3">
    <source>
        <dbReference type="ARBA" id="ARBA00022737"/>
    </source>
</evidence>
<keyword evidence="4" id="KW-0802">TPR repeat</keyword>
<keyword evidence="3" id="KW-0677">Repeat</keyword>
<reference evidence="5 6" key="1">
    <citation type="submission" date="2021-05" db="EMBL/GenBank/DDBJ databases">
        <authorList>
            <person name="Zahm M."/>
            <person name="Klopp C."/>
            <person name="Cabau C."/>
            <person name="Kuhl H."/>
            <person name="Suciu R."/>
            <person name="Ciorpac M."/>
            <person name="Holostenco D."/>
            <person name="Gessner J."/>
            <person name="Wuertz S."/>
            <person name="Hohne C."/>
            <person name="Stock M."/>
            <person name="Gislard M."/>
            <person name="Lluch J."/>
            <person name="Milhes M."/>
            <person name="Lampietro C."/>
            <person name="Lopez Roques C."/>
            <person name="Donnadieu C."/>
            <person name="Du K."/>
            <person name="Schartl M."/>
            <person name="Guiguen Y."/>
        </authorList>
    </citation>
    <scope>NUCLEOTIDE SEQUENCE [LARGE SCALE GENOMIC DNA]</scope>
    <source>
        <strain evidence="5">Hh-F2</strain>
        <tissue evidence="5">Blood</tissue>
    </source>
</reference>
<gene>
    <name evidence="5" type="ORF">HHUSO_G9655</name>
</gene>
<protein>
    <recommendedName>
        <fullName evidence="2">Tetratricopeptide repeat protein 38</fullName>
    </recommendedName>
</protein>
<proteinExistence type="inferred from homology"/>
<sequence length="474" mass="53032">MIFFAWQSEGLLLSTSSNEACKMYDAALTQYVSWCNDKSLGGLKGCISKMQAADPSFVMGHVIANGLELIGTGRSVLLDKGLASAVQKTAELSKTQAVTERERLHALAVEMIAKGCFPKACNLWETILQDYPTDMLALKFAHDSYFYMGYQPQMRDCVARVLTHWKPHMPLYGYLKGMYAFGLVETNLYDRAEKMAEEGLSLNPGDAWSVHSIAHVHEMRAEVERGLKFMEQTTGRHANHLHLFFSVQGCDMLACHNYWHWALYHIEKGEYKAALTIFDNQVNSQSLQSSGAMVDACSMLYRLQMEGVNVGDRWKEVIKVTKPHAEDHVLVFNDLHFLMSSLGAKEEETTRTSTGVCEVSKRAGSLAPGENYQHALGQDLGLPMCEALVEFDNGNYSRTVELLHPIRYQMKGIGGSDAQRDIFSQLLIHAALKSEDKSHQKLARGLLVERDAFRPNSPLTDRLIRKATAMHGLG</sequence>
<dbReference type="InterPro" id="IPR033891">
    <property type="entry name" value="TTC38"/>
</dbReference>
<dbReference type="InterPro" id="IPR011990">
    <property type="entry name" value="TPR-like_helical_dom_sf"/>
</dbReference>
<dbReference type="CDD" id="cd05804">
    <property type="entry name" value="StaR_like"/>
    <property type="match status" value="1"/>
</dbReference>
<dbReference type="PANTHER" id="PTHR16263:SF4">
    <property type="entry name" value="TETRATRICOPEPTIDE REPEAT PROTEIN 38"/>
    <property type="match status" value="1"/>
</dbReference>
<dbReference type="SUPFAM" id="SSF48452">
    <property type="entry name" value="TPR-like"/>
    <property type="match status" value="1"/>
</dbReference>
<evidence type="ECO:0000256" key="2">
    <source>
        <dbReference type="ARBA" id="ARBA00019992"/>
    </source>
</evidence>
<dbReference type="PANTHER" id="PTHR16263">
    <property type="entry name" value="TETRATRICOPEPTIDE REPEAT PROTEIN 38"/>
    <property type="match status" value="1"/>
</dbReference>
<dbReference type="Gene3D" id="1.25.40.10">
    <property type="entry name" value="Tetratricopeptide repeat domain"/>
    <property type="match status" value="1"/>
</dbReference>
<evidence type="ECO:0000256" key="1">
    <source>
        <dbReference type="ARBA" id="ARBA00005857"/>
    </source>
</evidence>
<dbReference type="Proteomes" id="UP001369086">
    <property type="component" value="Unassembled WGS sequence"/>
</dbReference>
<dbReference type="EMBL" id="JAHFZB010000007">
    <property type="protein sequence ID" value="KAK6488271.1"/>
    <property type="molecule type" value="Genomic_DNA"/>
</dbReference>
<organism evidence="5 6">
    <name type="scientific">Huso huso</name>
    <name type="common">Beluga</name>
    <name type="synonym">Acipenser huso</name>
    <dbReference type="NCBI Taxonomy" id="61971"/>
    <lineage>
        <taxon>Eukaryota</taxon>
        <taxon>Metazoa</taxon>
        <taxon>Chordata</taxon>
        <taxon>Craniata</taxon>
        <taxon>Vertebrata</taxon>
        <taxon>Euteleostomi</taxon>
        <taxon>Actinopterygii</taxon>
        <taxon>Chondrostei</taxon>
        <taxon>Acipenseriformes</taxon>
        <taxon>Acipenseridae</taxon>
        <taxon>Huso</taxon>
    </lineage>
</organism>
<evidence type="ECO:0000313" key="5">
    <source>
        <dbReference type="EMBL" id="KAK6488271.1"/>
    </source>
</evidence>
<comment type="similarity">
    <text evidence="1">Belongs to the TTC38 family.</text>
</comment>
<name>A0ABR0ZTX2_HUSHU</name>